<name>A0ABD1S9B0_9LAMI</name>
<evidence type="ECO:0000313" key="2">
    <source>
        <dbReference type="EMBL" id="KAL2497270.1"/>
    </source>
</evidence>
<protein>
    <submittedName>
        <fullName evidence="2">Uncharacterized protein</fullName>
    </submittedName>
</protein>
<dbReference type="AlphaFoldDB" id="A0ABD1S9B0"/>
<dbReference type="EMBL" id="JBFOLK010000007">
    <property type="protein sequence ID" value="KAL2497270.1"/>
    <property type="molecule type" value="Genomic_DNA"/>
</dbReference>
<feature type="region of interest" description="Disordered" evidence="1">
    <location>
        <begin position="78"/>
        <end position="100"/>
    </location>
</feature>
<accession>A0ABD1S9B0</accession>
<feature type="compositionally biased region" description="Low complexity" evidence="1">
    <location>
        <begin position="40"/>
        <end position="52"/>
    </location>
</feature>
<reference evidence="3" key="1">
    <citation type="submission" date="2024-07" db="EMBL/GenBank/DDBJ databases">
        <title>Two chromosome-level genome assemblies of Korean endemic species Abeliophyllum distichum and Forsythia ovata (Oleaceae).</title>
        <authorList>
            <person name="Jang H."/>
        </authorList>
    </citation>
    <scope>NUCLEOTIDE SEQUENCE [LARGE SCALE GENOMIC DNA]</scope>
</reference>
<gene>
    <name evidence="2" type="ORF">Adt_22820</name>
</gene>
<proteinExistence type="predicted"/>
<feature type="compositionally biased region" description="Low complexity" evidence="1">
    <location>
        <begin position="80"/>
        <end position="92"/>
    </location>
</feature>
<evidence type="ECO:0000256" key="1">
    <source>
        <dbReference type="SAM" id="MobiDB-lite"/>
    </source>
</evidence>
<organism evidence="2 3">
    <name type="scientific">Abeliophyllum distichum</name>
    <dbReference type="NCBI Taxonomy" id="126358"/>
    <lineage>
        <taxon>Eukaryota</taxon>
        <taxon>Viridiplantae</taxon>
        <taxon>Streptophyta</taxon>
        <taxon>Embryophyta</taxon>
        <taxon>Tracheophyta</taxon>
        <taxon>Spermatophyta</taxon>
        <taxon>Magnoliopsida</taxon>
        <taxon>eudicotyledons</taxon>
        <taxon>Gunneridae</taxon>
        <taxon>Pentapetalae</taxon>
        <taxon>asterids</taxon>
        <taxon>lamiids</taxon>
        <taxon>Lamiales</taxon>
        <taxon>Oleaceae</taxon>
        <taxon>Forsythieae</taxon>
        <taxon>Abeliophyllum</taxon>
    </lineage>
</organism>
<dbReference type="Proteomes" id="UP001604336">
    <property type="component" value="Unassembled WGS sequence"/>
</dbReference>
<keyword evidence="3" id="KW-1185">Reference proteome</keyword>
<evidence type="ECO:0000313" key="3">
    <source>
        <dbReference type="Proteomes" id="UP001604336"/>
    </source>
</evidence>
<comment type="caution">
    <text evidence="2">The sequence shown here is derived from an EMBL/GenBank/DDBJ whole genome shotgun (WGS) entry which is preliminary data.</text>
</comment>
<sequence>MSSRSDDSQNQSEVRTNPSIRGESPSSPSSSEAIGKGNQAPSASCPSTPSTSGKRACPTVPSKNVVDRKGLDIGIPKMRGSLGLTSLPLGLGEVTSSRLG</sequence>
<feature type="region of interest" description="Disordered" evidence="1">
    <location>
        <begin position="1"/>
        <end position="64"/>
    </location>
</feature>
<feature type="compositionally biased region" description="Polar residues" evidence="1">
    <location>
        <begin position="8"/>
        <end position="19"/>
    </location>
</feature>